<dbReference type="Proteomes" id="UP001582793">
    <property type="component" value="Unassembled WGS sequence"/>
</dbReference>
<feature type="region of interest" description="Disordered" evidence="1">
    <location>
        <begin position="71"/>
        <end position="94"/>
    </location>
</feature>
<keyword evidence="2" id="KW-1133">Transmembrane helix</keyword>
<keyword evidence="2" id="KW-0812">Transmembrane</keyword>
<sequence length="145" mass="15943">MAAAGQEIAACILYMLIGFLAGLMSYRRLRRLYLELSAEEVPPAVDPVDPPATKAAFPPVADLRPAPTAIPKQWPVINPPRPIPTAARPRTRDEVDADVAALNREIAAAWERRWNHHPKHGATEQWEVPADLRTSVVADQVGRSS</sequence>
<dbReference type="RefSeq" id="WP_375733276.1">
    <property type="nucleotide sequence ID" value="NZ_JBCGDC010000011.1"/>
</dbReference>
<organism evidence="3 4">
    <name type="scientific">Polymorphospora lycopeni</name>
    <dbReference type="NCBI Taxonomy" id="3140240"/>
    <lineage>
        <taxon>Bacteria</taxon>
        <taxon>Bacillati</taxon>
        <taxon>Actinomycetota</taxon>
        <taxon>Actinomycetes</taxon>
        <taxon>Micromonosporales</taxon>
        <taxon>Micromonosporaceae</taxon>
        <taxon>Polymorphospora</taxon>
    </lineage>
</organism>
<accession>A0ABV5CKN3</accession>
<evidence type="ECO:0000313" key="4">
    <source>
        <dbReference type="Proteomes" id="UP001582793"/>
    </source>
</evidence>
<evidence type="ECO:0000256" key="1">
    <source>
        <dbReference type="SAM" id="MobiDB-lite"/>
    </source>
</evidence>
<evidence type="ECO:0000256" key="2">
    <source>
        <dbReference type="SAM" id="Phobius"/>
    </source>
</evidence>
<comment type="caution">
    <text evidence="3">The sequence shown here is derived from an EMBL/GenBank/DDBJ whole genome shotgun (WGS) entry which is preliminary data.</text>
</comment>
<feature type="transmembrane region" description="Helical" evidence="2">
    <location>
        <begin position="6"/>
        <end position="26"/>
    </location>
</feature>
<name>A0ABV5CKN3_9ACTN</name>
<protein>
    <submittedName>
        <fullName evidence="3">Uncharacterized protein</fullName>
    </submittedName>
</protein>
<reference evidence="3 4" key="1">
    <citation type="submission" date="2024-04" db="EMBL/GenBank/DDBJ databases">
        <title>Polymorphospora sp. isolated from Baiyangdian Lake in Xiong'an New Area.</title>
        <authorList>
            <person name="Zhang X."/>
            <person name="Liu J."/>
        </authorList>
    </citation>
    <scope>NUCLEOTIDE SEQUENCE [LARGE SCALE GENOMIC DNA]</scope>
    <source>
        <strain evidence="3 4">2-325</strain>
    </source>
</reference>
<proteinExistence type="predicted"/>
<keyword evidence="4" id="KW-1185">Reference proteome</keyword>
<keyword evidence="2" id="KW-0472">Membrane</keyword>
<evidence type="ECO:0000313" key="3">
    <source>
        <dbReference type="EMBL" id="MFB6392560.1"/>
    </source>
</evidence>
<dbReference type="EMBL" id="JBCGDC010000011">
    <property type="protein sequence ID" value="MFB6392560.1"/>
    <property type="molecule type" value="Genomic_DNA"/>
</dbReference>
<gene>
    <name evidence="3" type="ORF">AAFH96_05510</name>
</gene>